<dbReference type="PANTHER" id="PTHR32248:SF4">
    <property type="entry name" value="RNA POLYMERASE SIGMA-54 FACTOR"/>
    <property type="match status" value="1"/>
</dbReference>
<proteinExistence type="inferred from homology"/>
<evidence type="ECO:0000313" key="11">
    <source>
        <dbReference type="EMBL" id="ANE40743.1"/>
    </source>
</evidence>
<gene>
    <name evidence="11" type="ORF">JM64_00900</name>
</gene>
<dbReference type="PROSITE" id="PS50044">
    <property type="entry name" value="SIGMA54_3"/>
    <property type="match status" value="1"/>
</dbReference>
<dbReference type="InterPro" id="IPR038709">
    <property type="entry name" value="RpoN_core-bd_sf"/>
</dbReference>
<evidence type="ECO:0000256" key="5">
    <source>
        <dbReference type="ARBA" id="ARBA00023015"/>
    </source>
</evidence>
<evidence type="ECO:0000256" key="6">
    <source>
        <dbReference type="ARBA" id="ARBA00023082"/>
    </source>
</evidence>
<accession>A0A172T1L8</accession>
<dbReference type="GO" id="GO:0016779">
    <property type="term" value="F:nucleotidyltransferase activity"/>
    <property type="evidence" value="ECO:0007669"/>
    <property type="project" value="UniProtKB-KW"/>
</dbReference>
<dbReference type="GO" id="GO:0000428">
    <property type="term" value="C:DNA-directed RNA polymerase complex"/>
    <property type="evidence" value="ECO:0007669"/>
    <property type="project" value="UniProtKB-KW"/>
</dbReference>
<dbReference type="OrthoDB" id="9814402at2"/>
<dbReference type="GO" id="GO:0016987">
    <property type="term" value="F:sigma factor activity"/>
    <property type="evidence" value="ECO:0007669"/>
    <property type="project" value="UniProtKB-KW"/>
</dbReference>
<name>A0A172T1L8_FERPE</name>
<evidence type="ECO:0000259" key="10">
    <source>
        <dbReference type="Pfam" id="PF04963"/>
    </source>
</evidence>
<dbReference type="AlphaFoldDB" id="A0A172T1L8"/>
<reference evidence="11 12" key="1">
    <citation type="submission" date="2014-08" db="EMBL/GenBank/DDBJ databases">
        <title>Fervidobacterium pennivorans DYC genome.</title>
        <authorList>
            <person name="Wushke S."/>
        </authorList>
    </citation>
    <scope>NUCLEOTIDE SEQUENCE [LARGE SCALE GENOMIC DNA]</scope>
    <source>
        <strain evidence="11 12">DYC</strain>
    </source>
</reference>
<dbReference type="Proteomes" id="UP000077096">
    <property type="component" value="Chromosome"/>
</dbReference>
<evidence type="ECO:0000256" key="1">
    <source>
        <dbReference type="ARBA" id="ARBA00008798"/>
    </source>
</evidence>
<dbReference type="InterPro" id="IPR007634">
    <property type="entry name" value="RNA_pol_sigma_54_DNA-bd"/>
</dbReference>
<dbReference type="Gene3D" id="1.10.10.60">
    <property type="entry name" value="Homeodomain-like"/>
    <property type="match status" value="1"/>
</dbReference>
<keyword evidence="7" id="KW-0238">DNA-binding</keyword>
<keyword evidence="3" id="KW-0808">Transferase</keyword>
<evidence type="ECO:0000256" key="2">
    <source>
        <dbReference type="ARBA" id="ARBA00022478"/>
    </source>
</evidence>
<dbReference type="EMBL" id="CP011393">
    <property type="protein sequence ID" value="ANE40743.1"/>
    <property type="molecule type" value="Genomic_DNA"/>
</dbReference>
<keyword evidence="6" id="KW-0731">Sigma factor</keyword>
<evidence type="ECO:0000256" key="8">
    <source>
        <dbReference type="ARBA" id="ARBA00023163"/>
    </source>
</evidence>
<organism evidence="11 12">
    <name type="scientific">Fervidobacterium pennivorans</name>
    <dbReference type="NCBI Taxonomy" id="93466"/>
    <lineage>
        <taxon>Bacteria</taxon>
        <taxon>Thermotogati</taxon>
        <taxon>Thermotogota</taxon>
        <taxon>Thermotogae</taxon>
        <taxon>Thermotogales</taxon>
        <taxon>Fervidobacteriaceae</taxon>
        <taxon>Fervidobacterium</taxon>
    </lineage>
</organism>
<dbReference type="Pfam" id="PF04552">
    <property type="entry name" value="Sigma54_DBD"/>
    <property type="match status" value="1"/>
</dbReference>
<feature type="domain" description="RNA polymerase sigma factor 54 core-binding" evidence="10">
    <location>
        <begin position="56"/>
        <end position="120"/>
    </location>
</feature>
<keyword evidence="4" id="KW-0548">Nucleotidyltransferase</keyword>
<dbReference type="PROSITE" id="PS00718">
    <property type="entry name" value="SIGMA54_2"/>
    <property type="match status" value="1"/>
</dbReference>
<dbReference type="Gene3D" id="1.10.10.1330">
    <property type="entry name" value="RNA polymerase sigma-54 factor, core-binding domain"/>
    <property type="match status" value="1"/>
</dbReference>
<evidence type="ECO:0000259" key="9">
    <source>
        <dbReference type="Pfam" id="PF04552"/>
    </source>
</evidence>
<dbReference type="PANTHER" id="PTHR32248">
    <property type="entry name" value="RNA POLYMERASE SIGMA-54 FACTOR"/>
    <property type="match status" value="1"/>
</dbReference>
<dbReference type="Pfam" id="PF04963">
    <property type="entry name" value="Sigma54_CBD"/>
    <property type="match status" value="1"/>
</dbReference>
<evidence type="ECO:0000256" key="7">
    <source>
        <dbReference type="ARBA" id="ARBA00023125"/>
    </source>
</evidence>
<keyword evidence="2" id="KW-0240">DNA-directed RNA polymerase</keyword>
<sequence>MPNSKRNNNSQTPRLEQKLLLTKTERFYLNILELPYHILREKYLPVVEIDDTYHPYSEDLHEVLVKLLPYLGLTDQEEKVAEYIIYNIDSSGKLRITPLELAEKFNIQVQQAKELIDLIFTEFAEEIQQNTVNENLMYIEPDIIMTPEKVEVRKIEVKDPIIAKALQMREETLFRICEEIRKVNEYFLRGYRKYPQIFTMRYMARLLGVHVSTISRAVRNKHVSTPLGILPLRFFFGRILNKKIVLQEIEKLLKLDSELTDAHITLVLKSAGIQISRRTVNKYRRMLETLENNQEDKTTSSTGG</sequence>
<evidence type="ECO:0000313" key="12">
    <source>
        <dbReference type="Proteomes" id="UP000077096"/>
    </source>
</evidence>
<comment type="similarity">
    <text evidence="1">Belongs to the sigma-54 factor family.</text>
</comment>
<keyword evidence="5" id="KW-0805">Transcription regulation</keyword>
<keyword evidence="8" id="KW-0804">Transcription</keyword>
<dbReference type="KEGG" id="fng:JM64_00900"/>
<dbReference type="InterPro" id="IPR000394">
    <property type="entry name" value="RNA_pol_sigma_54"/>
</dbReference>
<protein>
    <submittedName>
        <fullName evidence="11">RNA polymerase subunit sigma-54</fullName>
    </submittedName>
</protein>
<dbReference type="InterPro" id="IPR007046">
    <property type="entry name" value="RNA_pol_sigma_54_core-bd"/>
</dbReference>
<evidence type="ECO:0000256" key="3">
    <source>
        <dbReference type="ARBA" id="ARBA00022679"/>
    </source>
</evidence>
<dbReference type="GO" id="GO:0003677">
    <property type="term" value="F:DNA binding"/>
    <property type="evidence" value="ECO:0007669"/>
    <property type="project" value="UniProtKB-KW"/>
</dbReference>
<dbReference type="PATRIC" id="fig|93466.3.peg.227"/>
<evidence type="ECO:0000256" key="4">
    <source>
        <dbReference type="ARBA" id="ARBA00022695"/>
    </source>
</evidence>
<feature type="domain" description="RNA polymerase sigma factor 54 DNA-binding" evidence="9">
    <location>
        <begin position="162"/>
        <end position="288"/>
    </location>
</feature>
<dbReference type="GO" id="GO:0006352">
    <property type="term" value="P:DNA-templated transcription initiation"/>
    <property type="evidence" value="ECO:0007669"/>
    <property type="project" value="InterPro"/>
</dbReference>
<dbReference type="GO" id="GO:0001216">
    <property type="term" value="F:DNA-binding transcription activator activity"/>
    <property type="evidence" value="ECO:0007669"/>
    <property type="project" value="InterPro"/>
</dbReference>